<dbReference type="GeneID" id="10499703"/>
<feature type="compositionally biased region" description="Basic and acidic residues" evidence="1">
    <location>
        <begin position="1"/>
        <end position="16"/>
    </location>
</feature>
<protein>
    <submittedName>
        <fullName evidence="2">Uncharacterized protein</fullName>
    </submittedName>
</protein>
<proteinExistence type="predicted"/>
<dbReference type="EMBL" id="GL870998">
    <property type="protein sequence ID" value="EGC37510.1"/>
    <property type="molecule type" value="Genomic_DNA"/>
</dbReference>
<reference evidence="3" key="1">
    <citation type="journal article" date="2011" name="Genome Biol.">
        <title>Comparative genomics of the social amoebae Dictyostelium discoideum and Dictyostelium purpureum.</title>
        <authorList>
            <consortium name="US DOE Joint Genome Institute (JGI-PGF)"/>
            <person name="Sucgang R."/>
            <person name="Kuo A."/>
            <person name="Tian X."/>
            <person name="Salerno W."/>
            <person name="Parikh A."/>
            <person name="Feasley C.L."/>
            <person name="Dalin E."/>
            <person name="Tu H."/>
            <person name="Huang E."/>
            <person name="Barry K."/>
            <person name="Lindquist E."/>
            <person name="Shapiro H."/>
            <person name="Bruce D."/>
            <person name="Schmutz J."/>
            <person name="Salamov A."/>
            <person name="Fey P."/>
            <person name="Gaudet P."/>
            <person name="Anjard C."/>
            <person name="Babu M.M."/>
            <person name="Basu S."/>
            <person name="Bushmanova Y."/>
            <person name="van der Wel H."/>
            <person name="Katoh-Kurasawa M."/>
            <person name="Dinh C."/>
            <person name="Coutinho P.M."/>
            <person name="Saito T."/>
            <person name="Elias M."/>
            <person name="Schaap P."/>
            <person name="Kay R.R."/>
            <person name="Henrissat B."/>
            <person name="Eichinger L."/>
            <person name="Rivero F."/>
            <person name="Putnam N.H."/>
            <person name="West C.M."/>
            <person name="Loomis W.F."/>
            <person name="Chisholm R.L."/>
            <person name="Shaulsky G."/>
            <person name="Strassmann J.E."/>
            <person name="Queller D.C."/>
            <person name="Kuspa A."/>
            <person name="Grigoriev I.V."/>
        </authorList>
    </citation>
    <scope>NUCLEOTIDE SEQUENCE [LARGE SCALE GENOMIC DNA]</scope>
    <source>
        <strain evidence="3">QSDP1</strain>
    </source>
</reference>
<dbReference type="KEGG" id="dpp:DICPUDRAFT_86943"/>
<dbReference type="eggNOG" id="ENOG502RI88">
    <property type="taxonomic scope" value="Eukaryota"/>
</dbReference>
<evidence type="ECO:0000313" key="2">
    <source>
        <dbReference type="EMBL" id="EGC37510.1"/>
    </source>
</evidence>
<name>F0ZEY1_DICPU</name>
<feature type="region of interest" description="Disordered" evidence="1">
    <location>
        <begin position="1"/>
        <end position="24"/>
    </location>
</feature>
<evidence type="ECO:0000256" key="1">
    <source>
        <dbReference type="SAM" id="MobiDB-lite"/>
    </source>
</evidence>
<organism evidence="2 3">
    <name type="scientific">Dictyostelium purpureum</name>
    <name type="common">Slime mold</name>
    <dbReference type="NCBI Taxonomy" id="5786"/>
    <lineage>
        <taxon>Eukaryota</taxon>
        <taxon>Amoebozoa</taxon>
        <taxon>Evosea</taxon>
        <taxon>Eumycetozoa</taxon>
        <taxon>Dictyostelia</taxon>
        <taxon>Dictyosteliales</taxon>
        <taxon>Dictyosteliaceae</taxon>
        <taxon>Dictyostelium</taxon>
    </lineage>
</organism>
<dbReference type="OrthoDB" id="21369at2759"/>
<dbReference type="Proteomes" id="UP000001064">
    <property type="component" value="Unassembled WGS sequence"/>
</dbReference>
<dbReference type="InParanoid" id="F0ZEY1"/>
<feature type="region of interest" description="Disordered" evidence="1">
    <location>
        <begin position="38"/>
        <end position="87"/>
    </location>
</feature>
<keyword evidence="3" id="KW-1185">Reference proteome</keyword>
<dbReference type="OMA" id="YQPIEGD"/>
<gene>
    <name evidence="2" type="ORF">DICPUDRAFT_86943</name>
</gene>
<dbReference type="RefSeq" id="XP_003285984.1">
    <property type="nucleotide sequence ID" value="XM_003285936.1"/>
</dbReference>
<accession>F0ZEY1</accession>
<dbReference type="VEuPathDB" id="AmoebaDB:DICPUDRAFT_86943"/>
<dbReference type="AlphaFoldDB" id="F0ZEY1"/>
<dbReference type="FunCoup" id="F0ZEY1">
    <property type="interactions" value="398"/>
</dbReference>
<sequence>MNDTKSNEVIKPKISTELDDGDNKLYSFESNYGKSFTFENGQLKEHNENSTVTKGNEHGSISKKTEKNTQFQKPLPPTPNDKEEANNPVDFVADNLGLKHLNKNPNVGPEQYFTSFQKFVPKNNTTDPLPDTKK</sequence>
<evidence type="ECO:0000313" key="3">
    <source>
        <dbReference type="Proteomes" id="UP000001064"/>
    </source>
</evidence>